<protein>
    <submittedName>
        <fullName evidence="1">Uncharacterized protein</fullName>
    </submittedName>
</protein>
<organism evidence="1 2">
    <name type="scientific">Halomonas koreensis</name>
    <dbReference type="NCBI Taxonomy" id="245385"/>
    <lineage>
        <taxon>Bacteria</taxon>
        <taxon>Pseudomonadati</taxon>
        <taxon>Pseudomonadota</taxon>
        <taxon>Gammaproteobacteria</taxon>
        <taxon>Oceanospirillales</taxon>
        <taxon>Halomonadaceae</taxon>
        <taxon>Halomonas</taxon>
    </lineage>
</organism>
<reference evidence="1 2" key="1">
    <citation type="submission" date="2023-04" db="EMBL/GenBank/DDBJ databases">
        <title>A long-awaited taxogenomic arrangement of the family Halomonadaceae.</title>
        <authorList>
            <person name="De La Haba R."/>
            <person name="Chuvochina M."/>
            <person name="Wittouck S."/>
            <person name="Arahal D.R."/>
            <person name="Sanchez-Porro C."/>
            <person name="Hugenholtz P."/>
            <person name="Ventosa A."/>
        </authorList>
    </citation>
    <scope>NUCLEOTIDE SEQUENCE [LARGE SCALE GENOMIC DNA]</scope>
    <source>
        <strain evidence="1 2">DSM 23530</strain>
    </source>
</reference>
<dbReference type="RefSeq" id="WP_309653512.1">
    <property type="nucleotide sequence ID" value="NZ_JARWAK010000013.1"/>
</dbReference>
<comment type="caution">
    <text evidence="1">The sequence shown here is derived from an EMBL/GenBank/DDBJ whole genome shotgun (WGS) entry which is preliminary data.</text>
</comment>
<keyword evidence="2" id="KW-1185">Reference proteome</keyword>
<dbReference type="EMBL" id="JARWAK010000013">
    <property type="protein sequence ID" value="MDR5867931.1"/>
    <property type="molecule type" value="Genomic_DNA"/>
</dbReference>
<sequence>MAKIDPSSDTWAAVLEWAHAQRDDAIEALIKDDRSEQQRGRIEAMDELLALSTPDDAPMVVADTYQ</sequence>
<proteinExistence type="predicted"/>
<gene>
    <name evidence="1" type="ORF">QC818_14155</name>
</gene>
<accession>A0ABU1G5F8</accession>
<evidence type="ECO:0000313" key="2">
    <source>
        <dbReference type="Proteomes" id="UP001264519"/>
    </source>
</evidence>
<name>A0ABU1G5F8_9GAMM</name>
<evidence type="ECO:0000313" key="1">
    <source>
        <dbReference type="EMBL" id="MDR5867931.1"/>
    </source>
</evidence>
<dbReference type="Proteomes" id="UP001264519">
    <property type="component" value="Unassembled WGS sequence"/>
</dbReference>